<dbReference type="PANTHER" id="PTHR33371:SF18">
    <property type="entry name" value="MCE-FAMILY PROTEIN MCE3C"/>
    <property type="match status" value="1"/>
</dbReference>
<dbReference type="RefSeq" id="WP_180919277.1">
    <property type="nucleotide sequence ID" value="NZ_CP059165.1"/>
</dbReference>
<accession>A0A7D6ID21</accession>
<protein>
    <submittedName>
        <fullName evidence="2">MCE family protein</fullName>
    </submittedName>
</protein>
<dbReference type="GO" id="GO:0005576">
    <property type="term" value="C:extracellular region"/>
    <property type="evidence" value="ECO:0007669"/>
    <property type="project" value="TreeGrafter"/>
</dbReference>
<keyword evidence="3" id="KW-1185">Reference proteome</keyword>
<feature type="domain" description="Mce/MlaD" evidence="1">
    <location>
        <begin position="36"/>
        <end position="108"/>
    </location>
</feature>
<dbReference type="Proteomes" id="UP000510682">
    <property type="component" value="Chromosome"/>
</dbReference>
<dbReference type="Pfam" id="PF02470">
    <property type="entry name" value="MlaD"/>
    <property type="match status" value="1"/>
</dbReference>
<proteinExistence type="predicted"/>
<dbReference type="InterPro" id="IPR052336">
    <property type="entry name" value="MlaD_Phospholipid_Transporter"/>
</dbReference>
<dbReference type="KEGG" id="mgor:H0P51_27730"/>
<evidence type="ECO:0000313" key="3">
    <source>
        <dbReference type="Proteomes" id="UP000510682"/>
    </source>
</evidence>
<name>A0A7D6ID21_9MYCO</name>
<dbReference type="EMBL" id="CP059165">
    <property type="protein sequence ID" value="QLL10537.1"/>
    <property type="molecule type" value="Genomic_DNA"/>
</dbReference>
<sequence length="319" mass="35028">MKILRNSTLWGAGALVLLGVVSLVTAMVYLDPPGQKDITFYTTDAATIRRGDQVRIAGINVGKVTDLALEPNQVRVRAHVDSSAFVGDQSQIQVRMLTVVGGYYVNLVSLGDKPLGTKPIPVERVTMPYNLMRTLADSKQVIDAVNPKPINESLNQIQNGLTGTNEGMLTAVIDAGNSLMSTIEHQRGQVTAILDMSDEYIRSLRDFGDELRDMVRKMSIIEQTTTLYSEGFASALQGMGDLIDSLAPVGRFYQNHRGEFLAKVRDWLGKARMWSDRNGVIIRALRLGRNKIERILDAQQAPAELLATDLCMPIPGSPC</sequence>
<organism evidence="2 3">
    <name type="scientific">Mycobacterium vicinigordonae</name>
    <dbReference type="NCBI Taxonomy" id="1719132"/>
    <lineage>
        <taxon>Bacteria</taxon>
        <taxon>Bacillati</taxon>
        <taxon>Actinomycetota</taxon>
        <taxon>Actinomycetes</taxon>
        <taxon>Mycobacteriales</taxon>
        <taxon>Mycobacteriaceae</taxon>
        <taxon>Mycobacterium</taxon>
    </lineage>
</organism>
<dbReference type="PANTHER" id="PTHR33371">
    <property type="entry name" value="INTERMEMBRANE PHOSPHOLIPID TRANSPORT SYSTEM BINDING PROTEIN MLAD-RELATED"/>
    <property type="match status" value="1"/>
</dbReference>
<dbReference type="InterPro" id="IPR003399">
    <property type="entry name" value="Mce/MlaD"/>
</dbReference>
<evidence type="ECO:0000313" key="2">
    <source>
        <dbReference type="EMBL" id="QLL10537.1"/>
    </source>
</evidence>
<reference evidence="3" key="3">
    <citation type="submission" date="2023-07" db="EMBL/GenBank/DDBJ databases">
        <title>Description of Mycobacterium gordonae subsp. intergordonae subsp.nov. and Mycobacterium gordonae subsp. gordonae subsp. nov.</title>
        <authorList>
            <person name="Huang H."/>
        </authorList>
    </citation>
    <scope>NUCLEOTIDE SEQUENCE [LARGE SCALE GENOMIC DNA]</scope>
    <source>
        <strain evidence="3">24</strain>
    </source>
</reference>
<dbReference type="AlphaFoldDB" id="A0A7D6ID21"/>
<reference evidence="2 3" key="2">
    <citation type="submission" date="2020-07" db="EMBL/GenBank/DDBJ databases">
        <authorList>
            <person name="Yu X."/>
        </authorList>
    </citation>
    <scope>NUCLEOTIDE SEQUENCE [LARGE SCALE GENOMIC DNA]</scope>
    <source>
        <strain evidence="3">24</strain>
    </source>
</reference>
<gene>
    <name evidence="2" type="ORF">H0P51_27730</name>
</gene>
<evidence type="ECO:0000259" key="1">
    <source>
        <dbReference type="Pfam" id="PF02470"/>
    </source>
</evidence>
<reference evidence="3" key="1">
    <citation type="submission" date="2020-07" db="EMBL/GenBank/DDBJ databases">
        <title>Description of Mycobacterium gordonae subsp. intergordonae subsp.nov. and Mycobacterium gordonae subsp. gordonae subsp. nov.</title>
        <authorList>
            <person name="Yu X."/>
        </authorList>
    </citation>
    <scope>NUCLEOTIDE SEQUENCE [LARGE SCALE GENOMIC DNA]</scope>
    <source>
        <strain evidence="3">24</strain>
    </source>
</reference>